<sequence>MDSKTFTDEREKSKKYLQVLRRYLSFGDNGRDADSSVGAGNKESEIFEDQQPSPMTEEAIIENSPLAHARNARSLLTHWQNSEPKRFKWNAKGNIIIDGRVIPFGHNKITRQCAERGEQKE</sequence>
<organism evidence="1 2">
    <name type="scientific">Eretmocerus hayati</name>
    <dbReference type="NCBI Taxonomy" id="131215"/>
    <lineage>
        <taxon>Eukaryota</taxon>
        <taxon>Metazoa</taxon>
        <taxon>Ecdysozoa</taxon>
        <taxon>Arthropoda</taxon>
        <taxon>Hexapoda</taxon>
        <taxon>Insecta</taxon>
        <taxon>Pterygota</taxon>
        <taxon>Neoptera</taxon>
        <taxon>Endopterygota</taxon>
        <taxon>Hymenoptera</taxon>
        <taxon>Apocrita</taxon>
        <taxon>Proctotrupomorpha</taxon>
        <taxon>Chalcidoidea</taxon>
        <taxon>Aphelinidae</taxon>
        <taxon>Aphelininae</taxon>
        <taxon>Eretmocerus</taxon>
    </lineage>
</organism>
<evidence type="ECO:0000313" key="2">
    <source>
        <dbReference type="Proteomes" id="UP001239111"/>
    </source>
</evidence>
<dbReference type="EMBL" id="CM056744">
    <property type="protein sequence ID" value="KAJ8666578.1"/>
    <property type="molecule type" value="Genomic_DNA"/>
</dbReference>
<evidence type="ECO:0000313" key="1">
    <source>
        <dbReference type="EMBL" id="KAJ8666578.1"/>
    </source>
</evidence>
<accession>A0ACC2N5Y3</accession>
<gene>
    <name evidence="1" type="ORF">QAD02_008240</name>
</gene>
<keyword evidence="2" id="KW-1185">Reference proteome</keyword>
<dbReference type="Proteomes" id="UP001239111">
    <property type="component" value="Chromosome 4"/>
</dbReference>
<name>A0ACC2N5Y3_9HYME</name>
<proteinExistence type="predicted"/>
<comment type="caution">
    <text evidence="1">The sequence shown here is derived from an EMBL/GenBank/DDBJ whole genome shotgun (WGS) entry which is preliminary data.</text>
</comment>
<reference evidence="1" key="1">
    <citation type="submission" date="2023-04" db="EMBL/GenBank/DDBJ databases">
        <title>A chromosome-level genome assembly of the parasitoid wasp Eretmocerus hayati.</title>
        <authorList>
            <person name="Zhong Y."/>
            <person name="Liu S."/>
            <person name="Liu Y."/>
        </authorList>
    </citation>
    <scope>NUCLEOTIDE SEQUENCE</scope>
    <source>
        <strain evidence="1">ZJU_SS_LIU_2023</strain>
    </source>
</reference>
<protein>
    <submittedName>
        <fullName evidence="1">Uncharacterized protein</fullName>
    </submittedName>
</protein>